<evidence type="ECO:0000256" key="1">
    <source>
        <dbReference type="ARBA" id="ARBA00008535"/>
    </source>
</evidence>
<accession>A0A3Q0R7Y4</accession>
<dbReference type="Gene3D" id="3.40.50.300">
    <property type="entry name" value="P-loop containing nucleotide triphosphate hydrolases"/>
    <property type="match status" value="1"/>
</dbReference>
<dbReference type="Pfam" id="PF04548">
    <property type="entry name" value="AIG1"/>
    <property type="match status" value="1"/>
</dbReference>
<evidence type="ECO:0000259" key="4">
    <source>
        <dbReference type="PROSITE" id="PS51720"/>
    </source>
</evidence>
<feature type="domain" description="AIG1-type G" evidence="4">
    <location>
        <begin position="1"/>
        <end position="173"/>
    </location>
</feature>
<organism evidence="5 6">
    <name type="scientific">Amphilophus citrinellus</name>
    <name type="common">Midas cichlid</name>
    <name type="synonym">Cichlasoma citrinellum</name>
    <dbReference type="NCBI Taxonomy" id="61819"/>
    <lineage>
        <taxon>Eukaryota</taxon>
        <taxon>Metazoa</taxon>
        <taxon>Chordata</taxon>
        <taxon>Craniata</taxon>
        <taxon>Vertebrata</taxon>
        <taxon>Euteleostomi</taxon>
        <taxon>Actinopterygii</taxon>
        <taxon>Neopterygii</taxon>
        <taxon>Teleostei</taxon>
        <taxon>Neoteleostei</taxon>
        <taxon>Acanthomorphata</taxon>
        <taxon>Ovalentaria</taxon>
        <taxon>Cichlomorphae</taxon>
        <taxon>Cichliformes</taxon>
        <taxon>Cichlidae</taxon>
        <taxon>New World cichlids</taxon>
        <taxon>Cichlasomatinae</taxon>
        <taxon>Heroini</taxon>
        <taxon>Amphilophus</taxon>
    </lineage>
</organism>
<keyword evidence="3" id="KW-0342">GTP-binding</keyword>
<dbReference type="PROSITE" id="PS51720">
    <property type="entry name" value="G_AIG1"/>
    <property type="match status" value="1"/>
</dbReference>
<evidence type="ECO:0000256" key="3">
    <source>
        <dbReference type="ARBA" id="ARBA00023134"/>
    </source>
</evidence>
<proteinExistence type="inferred from homology"/>
<sequence>ELRVVLLGNKRPQRSSVGNFILGVTVFNTEEKADLCLRVKRELKGKEVDLINTPELLSSKISPEELQKHIENCVRLSAPGPHVFLLVIQPADFTEDQKNKLQTVLDSFGDPKFNHSLLLITPKDKSSSSIEKYLQHPQLGDIIKKCSDKLLWQKNLEQAQLLAAIGAVVKKNK</sequence>
<dbReference type="InterPro" id="IPR027417">
    <property type="entry name" value="P-loop_NTPase"/>
</dbReference>
<dbReference type="Ensembl" id="ENSACIT00000006826.1">
    <property type="protein sequence ID" value="ENSACIP00000006626.1"/>
    <property type="gene ID" value="ENSACIG00000005215.1"/>
</dbReference>
<dbReference type="GO" id="GO:0005525">
    <property type="term" value="F:GTP binding"/>
    <property type="evidence" value="ECO:0007669"/>
    <property type="project" value="UniProtKB-KW"/>
</dbReference>
<dbReference type="InterPro" id="IPR045058">
    <property type="entry name" value="GIMA/IAN/Toc"/>
</dbReference>
<protein>
    <recommendedName>
        <fullName evidence="4">AIG1-type G domain-containing protein</fullName>
    </recommendedName>
</protein>
<dbReference type="InterPro" id="IPR006703">
    <property type="entry name" value="G_AIG1"/>
</dbReference>
<keyword evidence="2" id="KW-0547">Nucleotide-binding</keyword>
<evidence type="ECO:0000313" key="6">
    <source>
        <dbReference type="Proteomes" id="UP000261340"/>
    </source>
</evidence>
<dbReference type="STRING" id="61819.ENSACIP00000006626"/>
<reference evidence="5" key="2">
    <citation type="submission" date="2025-09" db="UniProtKB">
        <authorList>
            <consortium name="Ensembl"/>
        </authorList>
    </citation>
    <scope>IDENTIFICATION</scope>
</reference>
<dbReference type="SUPFAM" id="SSF52540">
    <property type="entry name" value="P-loop containing nucleoside triphosphate hydrolases"/>
    <property type="match status" value="1"/>
</dbReference>
<dbReference type="AlphaFoldDB" id="A0A3Q0R7Y4"/>
<dbReference type="OMA" id="FQHTMVL"/>
<reference evidence="5" key="1">
    <citation type="submission" date="2025-08" db="UniProtKB">
        <authorList>
            <consortium name="Ensembl"/>
        </authorList>
    </citation>
    <scope>IDENTIFICATION</scope>
</reference>
<name>A0A3Q0R7Y4_AMPCI</name>
<dbReference type="PANTHER" id="PTHR10903">
    <property type="entry name" value="GTPASE, IMAP FAMILY MEMBER-RELATED"/>
    <property type="match status" value="1"/>
</dbReference>
<dbReference type="GeneTree" id="ENSGT01140000282522"/>
<evidence type="ECO:0000256" key="2">
    <source>
        <dbReference type="ARBA" id="ARBA00022741"/>
    </source>
</evidence>
<keyword evidence="6" id="KW-1185">Reference proteome</keyword>
<dbReference type="Proteomes" id="UP000261340">
    <property type="component" value="Unplaced"/>
</dbReference>
<dbReference type="PANTHER" id="PTHR10903:SF184">
    <property type="entry name" value="GTP-BINDING PROTEIN A"/>
    <property type="match status" value="1"/>
</dbReference>
<comment type="similarity">
    <text evidence="1">Belongs to the TRAFAC class TrmE-Era-EngA-EngB-Septin-like GTPase superfamily. AIG1/Toc34/Toc159-like paraseptin GTPase family. IAN subfamily.</text>
</comment>
<evidence type="ECO:0000313" key="5">
    <source>
        <dbReference type="Ensembl" id="ENSACIP00000006626.1"/>
    </source>
</evidence>